<evidence type="ECO:0000313" key="3">
    <source>
        <dbReference type="Proteomes" id="UP000824890"/>
    </source>
</evidence>
<comment type="caution">
    <text evidence="2">The sequence shown here is derived from an EMBL/GenBank/DDBJ whole genome shotgun (WGS) entry which is preliminary data.</text>
</comment>
<evidence type="ECO:0000313" key="2">
    <source>
        <dbReference type="EMBL" id="KAH0868413.1"/>
    </source>
</evidence>
<keyword evidence="1" id="KW-0472">Membrane</keyword>
<organism evidence="2 3">
    <name type="scientific">Brassica napus</name>
    <name type="common">Rape</name>
    <dbReference type="NCBI Taxonomy" id="3708"/>
    <lineage>
        <taxon>Eukaryota</taxon>
        <taxon>Viridiplantae</taxon>
        <taxon>Streptophyta</taxon>
        <taxon>Embryophyta</taxon>
        <taxon>Tracheophyta</taxon>
        <taxon>Spermatophyta</taxon>
        <taxon>Magnoliopsida</taxon>
        <taxon>eudicotyledons</taxon>
        <taxon>Gunneridae</taxon>
        <taxon>Pentapetalae</taxon>
        <taxon>rosids</taxon>
        <taxon>malvids</taxon>
        <taxon>Brassicales</taxon>
        <taxon>Brassicaceae</taxon>
        <taxon>Brassiceae</taxon>
        <taxon>Brassica</taxon>
    </lineage>
</organism>
<dbReference type="EMBL" id="JAGKQM010000017">
    <property type="protein sequence ID" value="KAH0868413.1"/>
    <property type="molecule type" value="Genomic_DNA"/>
</dbReference>
<accession>A0ABQ7YJM0</accession>
<keyword evidence="3" id="KW-1185">Reference proteome</keyword>
<sequence>HCKINASWHKNVLPWKRIFTQRRRRKIVAWFICYQSNALIWTMNSTILLGHYTMSFESDCLQLVTFLNNEEDEEWLALMLNQKSFSKSLTPRILNFPADSLAKEVRSCNIVFSHVPNGLVPKADSLELI</sequence>
<protein>
    <submittedName>
        <fullName evidence="2">Uncharacterized protein</fullName>
    </submittedName>
</protein>
<name>A0ABQ7YJM0_BRANA</name>
<dbReference type="Proteomes" id="UP000824890">
    <property type="component" value="Unassembled WGS sequence"/>
</dbReference>
<evidence type="ECO:0000256" key="1">
    <source>
        <dbReference type="SAM" id="Phobius"/>
    </source>
</evidence>
<feature type="non-terminal residue" evidence="2">
    <location>
        <position position="1"/>
    </location>
</feature>
<reference evidence="2 3" key="1">
    <citation type="submission" date="2021-05" db="EMBL/GenBank/DDBJ databases">
        <title>Genome Assembly of Synthetic Allotetraploid Brassica napus Reveals Homoeologous Exchanges between Subgenomes.</title>
        <authorList>
            <person name="Davis J.T."/>
        </authorList>
    </citation>
    <scope>NUCLEOTIDE SEQUENCE [LARGE SCALE GENOMIC DNA]</scope>
    <source>
        <strain evidence="3">cv. Da-Ae</strain>
        <tissue evidence="2">Seedling</tissue>
    </source>
</reference>
<gene>
    <name evidence="2" type="ORF">HID58_075435</name>
</gene>
<keyword evidence="1" id="KW-0812">Transmembrane</keyword>
<proteinExistence type="predicted"/>
<feature type="transmembrane region" description="Helical" evidence="1">
    <location>
        <begin position="27"/>
        <end position="52"/>
    </location>
</feature>
<keyword evidence="1" id="KW-1133">Transmembrane helix</keyword>